<name>A0A6V8H8G3_TALPI</name>
<evidence type="ECO:0000313" key="2">
    <source>
        <dbReference type="EMBL" id="GAM37115.1"/>
    </source>
</evidence>
<evidence type="ECO:0000313" key="3">
    <source>
        <dbReference type="Proteomes" id="UP000053095"/>
    </source>
</evidence>
<dbReference type="InterPro" id="IPR005162">
    <property type="entry name" value="Retrotrans_gag_dom"/>
</dbReference>
<comment type="caution">
    <text evidence="2">The sequence shown here is derived from an EMBL/GenBank/DDBJ whole genome shotgun (WGS) entry which is preliminary data.</text>
</comment>
<dbReference type="Proteomes" id="UP000053095">
    <property type="component" value="Unassembled WGS sequence"/>
</dbReference>
<gene>
    <name evidence="2" type="ORF">TCE0_022r06746</name>
</gene>
<reference evidence="3" key="1">
    <citation type="journal article" date="2015" name="Genome Announc.">
        <title>Draft genome sequence of Talaromyces cellulolyticus strain Y-94, a source of lignocellulosic biomass-degrading enzymes.</title>
        <authorList>
            <person name="Fujii T."/>
            <person name="Koike H."/>
            <person name="Sawayama S."/>
            <person name="Yano S."/>
            <person name="Inoue H."/>
        </authorList>
    </citation>
    <scope>NUCLEOTIDE SEQUENCE [LARGE SCALE GENOMIC DNA]</scope>
    <source>
        <strain evidence="3">Y-94</strain>
    </source>
</reference>
<dbReference type="AlphaFoldDB" id="A0A6V8H8G3"/>
<evidence type="ECO:0000259" key="1">
    <source>
        <dbReference type="Pfam" id="PF03732"/>
    </source>
</evidence>
<proteinExistence type="predicted"/>
<sequence length="206" mass="23305">MEQIESVLWNRIQAQSADIGRLRTVVQVLTLQIASSISRPKPTLPDPEKFAGSAQKYDTWLPSIIAKLRVDVDAIGADRSRILRFMGLQHNSRSSARLYDNPTKTHEAEDELYSLKQAPTEPISQFVAKFEHVLHEARGQNWPDVNKTSIFLNSLNSTLRNQLSQQLTLSPAYPEFIQITQQLTARSQSDLNDNNSRSSNFNTVDL</sequence>
<dbReference type="EMBL" id="DF933818">
    <property type="protein sequence ID" value="GAM37115.1"/>
    <property type="molecule type" value="Genomic_DNA"/>
</dbReference>
<organism evidence="2 3">
    <name type="scientific">Talaromyces pinophilus</name>
    <name type="common">Penicillium pinophilum</name>
    <dbReference type="NCBI Taxonomy" id="128442"/>
    <lineage>
        <taxon>Eukaryota</taxon>
        <taxon>Fungi</taxon>
        <taxon>Dikarya</taxon>
        <taxon>Ascomycota</taxon>
        <taxon>Pezizomycotina</taxon>
        <taxon>Eurotiomycetes</taxon>
        <taxon>Eurotiomycetidae</taxon>
        <taxon>Eurotiales</taxon>
        <taxon>Trichocomaceae</taxon>
        <taxon>Talaromyces</taxon>
        <taxon>Talaromyces sect. Talaromyces</taxon>
    </lineage>
</organism>
<feature type="domain" description="Retrotransposon gag" evidence="1">
    <location>
        <begin position="99"/>
        <end position="156"/>
    </location>
</feature>
<accession>A0A6V8H8G3</accession>
<dbReference type="Pfam" id="PF03732">
    <property type="entry name" value="Retrotrans_gag"/>
    <property type="match status" value="1"/>
</dbReference>
<protein>
    <recommendedName>
        <fullName evidence="1">Retrotransposon gag domain-containing protein</fullName>
    </recommendedName>
</protein>
<keyword evidence="3" id="KW-1185">Reference proteome</keyword>